<organism evidence="2 3">
    <name type="scientific">Pseudopedobacter saltans (strain ATCC 51119 / DSM 12145 / JCM 21818 / CCUG 39354 / LMG 10337 / NBRC 100064 / NCIMB 13643)</name>
    <name type="common">Pedobacter saltans</name>
    <dbReference type="NCBI Taxonomy" id="762903"/>
    <lineage>
        <taxon>Bacteria</taxon>
        <taxon>Pseudomonadati</taxon>
        <taxon>Bacteroidota</taxon>
        <taxon>Sphingobacteriia</taxon>
        <taxon>Sphingobacteriales</taxon>
        <taxon>Sphingobacteriaceae</taxon>
        <taxon>Pseudopedobacter</taxon>
    </lineage>
</organism>
<evidence type="ECO:0000256" key="1">
    <source>
        <dbReference type="SAM" id="SignalP"/>
    </source>
</evidence>
<evidence type="ECO:0000313" key="2">
    <source>
        <dbReference type="EMBL" id="ADY50644.1"/>
    </source>
</evidence>
<keyword evidence="1" id="KW-0732">Signal</keyword>
<feature type="chain" id="PRO_5005675103" description="DUF2490 domain-containing protein" evidence="1">
    <location>
        <begin position="19"/>
        <end position="194"/>
    </location>
</feature>
<dbReference type="Proteomes" id="UP000000310">
    <property type="component" value="Chromosome"/>
</dbReference>
<evidence type="ECO:0000313" key="3">
    <source>
        <dbReference type="Proteomes" id="UP000000310"/>
    </source>
</evidence>
<dbReference type="EMBL" id="CP002545">
    <property type="protein sequence ID" value="ADY50644.1"/>
    <property type="molecule type" value="Genomic_DNA"/>
</dbReference>
<keyword evidence="3" id="KW-1185">Reference proteome</keyword>
<dbReference type="KEGG" id="psn:Pedsa_0056"/>
<reference evidence="3" key="2">
    <citation type="submission" date="2011-02" db="EMBL/GenBank/DDBJ databases">
        <title>The complete genome of Pedobacter saltans DSM 12145.</title>
        <authorList>
            <consortium name="US DOE Joint Genome Institute (JGI-PGF)"/>
            <person name="Lucas S."/>
            <person name="Copeland A."/>
            <person name="Lapidus A."/>
            <person name="Bruce D."/>
            <person name="Goodwin L."/>
            <person name="Pitluck S."/>
            <person name="Kyrpides N."/>
            <person name="Mavromatis K."/>
            <person name="Pagani I."/>
            <person name="Ivanova N."/>
            <person name="Ovchinnikova G."/>
            <person name="Lu M."/>
            <person name="Detter J.C."/>
            <person name="Han C."/>
            <person name="Land M."/>
            <person name="Hauser L."/>
            <person name="Markowitz V."/>
            <person name="Cheng J.-F."/>
            <person name="Hugenholtz P."/>
            <person name="Woyke T."/>
            <person name="Wu D."/>
            <person name="Tindall B."/>
            <person name="Pomrenke H.G."/>
            <person name="Brambilla E."/>
            <person name="Klenk H.-P."/>
            <person name="Eisen J.A."/>
        </authorList>
    </citation>
    <scope>NUCLEOTIDE SEQUENCE [LARGE SCALE GENOMIC DNA]</scope>
    <source>
        <strain evidence="3">ATCC 51119 / DSM 12145 / JCM 21818 / LMG 10337 / NBRC 100064 / NCIMB 13643</strain>
    </source>
</reference>
<accession>F0SC59</accession>
<gene>
    <name evidence="2" type="ordered locus">Pedsa_0056</name>
</gene>
<dbReference type="RefSeq" id="WP_013631147.1">
    <property type="nucleotide sequence ID" value="NC_015177.1"/>
</dbReference>
<dbReference type="HOGENOM" id="CLU_1401421_0_0_10"/>
<evidence type="ECO:0008006" key="4">
    <source>
        <dbReference type="Google" id="ProtNLM"/>
    </source>
</evidence>
<dbReference type="AlphaFoldDB" id="F0SC59"/>
<name>F0SC59_PSESL</name>
<reference evidence="2 3" key="1">
    <citation type="journal article" date="2011" name="Stand. Genomic Sci.">
        <title>Complete genome sequence of the gliding, heparinolytic Pedobacter saltans type strain (113).</title>
        <authorList>
            <person name="Liolios K."/>
            <person name="Sikorski J."/>
            <person name="Lu M."/>
            <person name="Nolan M."/>
            <person name="Lapidus A."/>
            <person name="Lucas S."/>
            <person name="Hammon N."/>
            <person name="Deshpande S."/>
            <person name="Cheng J.F."/>
            <person name="Tapia R."/>
            <person name="Han C."/>
            <person name="Goodwin L."/>
            <person name="Pitluck S."/>
            <person name="Huntemann M."/>
            <person name="Ivanova N."/>
            <person name="Pagani I."/>
            <person name="Mavromatis K."/>
            <person name="Ovchinikova G."/>
            <person name="Pati A."/>
            <person name="Chen A."/>
            <person name="Palaniappan K."/>
            <person name="Land M."/>
            <person name="Hauser L."/>
            <person name="Brambilla E.M."/>
            <person name="Kotsyurbenko O."/>
            <person name="Rohde M."/>
            <person name="Tindall B.J."/>
            <person name="Abt B."/>
            <person name="Goker M."/>
            <person name="Detter J.C."/>
            <person name="Woyke T."/>
            <person name="Bristow J."/>
            <person name="Eisen J.A."/>
            <person name="Markowitz V."/>
            <person name="Hugenholtz P."/>
            <person name="Klenk H.P."/>
            <person name="Kyrpides N.C."/>
        </authorList>
    </citation>
    <scope>NUCLEOTIDE SEQUENCE [LARGE SCALE GENOMIC DNA]</scope>
    <source>
        <strain evidence="3">ATCC 51119 / DSM 12145 / JCM 21818 / LMG 10337 / NBRC 100064 / NCIMB 13643</strain>
    </source>
</reference>
<protein>
    <recommendedName>
        <fullName evidence="4">DUF2490 domain-containing protein</fullName>
    </recommendedName>
</protein>
<feature type="signal peptide" evidence="1">
    <location>
        <begin position="1"/>
        <end position="18"/>
    </location>
</feature>
<sequence length="194" mass="22747">MKKMVTAVLLMMSIKSFAQVNYWFRYTKEVMSIADLEVQARALENDRAQYSLRGWSFIPLNPKGLELIASPSYFYHKRPVNSRQELRLSAGFRETFGIVATIQGRSRVLADYRHFIDEPAEWRFRLQQAIIIPLTERYKIRPQAEWLLSKYTADEVRLELSGFSKVLKNHEIALGYQAQIIHSLAHHCLLLQFR</sequence>
<proteinExistence type="predicted"/>